<evidence type="ECO:0000313" key="2">
    <source>
        <dbReference type="EMBL" id="KAG5442697.1"/>
    </source>
</evidence>
<sequence>MLEWFALVRKLFPHPDCTAALFTIMKRIYAEKPRSTVQIGFSAKVLKSPHTTNNLTLAQWKNKPPSEKPLLEEPVNTCDHPMWIPLLKILRQPTTRFALVLRAHQSSVMDSPTEPPSDDEFQFNLSNEDLNREVSGSMSHQLRNAPTDCSTPPELADSQEAMTRKKPSAWRLHCYGDLSKDRVRRKLHNTKSKVEAHVCYPWLRRLVFHLSHYFPNLHTSTSTNRQRSRERSLSGQRHSQTSRNRFAYNTSEREEKTDSQKTLETPLLHNTQDISRKTALVDSTDLSQRKVITSSNDEVRDRYNSNRKRRPLQRQKSSGLQDFDQLFAKNDHLGELHHHKSFNQSEGALPNSRLSKELEVLSTFDMPSGSLRETEGGTWLSEEDLHVSGTKAESPLVEQRKDVLTNTRRRTAPTKKTRQKTKAKLHPRASRVENVDQQGVENQETYDVTLSTVTEQLNSDNILLNKIMSAQDRKNSLPYHPFQEEPLLLLRRNSPAESQNLIQYKRVKARRNSSNSQAEFIPSTDYSSRMKSGELATGEDTYKLPVQKSFLIEDRDSVKAHVESWLEEAVNITRQKQSRRLAQLYHLSSGGAVYKGSQLGVATTQPHSVDVPVACDSFDQHNPYPFIHREASGVNMTPTITPISQPSTDSAQRMVPSLTVDSNDNGPTCLLGESVEQEGPFQTLQTGLTTASYYPIHRRHSDNPLTRSKALLRTSTSTESSASRFSTQNRRENFHTPVASERWISKPALSARESLIHSNLPQQSESFQADPRICMQLGEISRPNIIKLAFLRQSHSFSNTRRGSRSPTVLSAQQDSLSSGGIPVLLARKSSQCRNSPQSALQNLRTSDLGGRPRCVVCSTGRHPRCTHRPCSQFTSNLTGQLSEESSSDVRSQLLNQPISSAIFERRYSKHLKPMDAWQCRQSHSMELVHTGALAVSPTERQTTRSKATLQRQVPIICSRSMQQSTGSFPIPYCEFLSGPELSLASTLESTSITPDSQKNRGFFNQSTESGRSISIHKTSELSHGHSPLASPRLLHARTASNEQRLSSDFSPDRRQQFLCTKLLPFPQQDTGRNGERKARSFEMSLSFEHTSQLPTQTYLMLPNYHSSDSSRRNSALSSNSAQLWTEREYQVKEPTERPMPHTPLPTTSVTPGKLVPPDLIFSPASRRASLLDEGEGLSSVPLIPGSLLNLGRDDGYPSFQYSESHLGECADDGTDVNFGSEAWSGKHVQSSIEHMDVSKHKWKHGSASSTHTLHSDSRHHSQLRRSFQEMYSPSESAGLLAYGYSRSPQSVKSSVKDIERCTKSQTDLCQKPCYLASATYGSQSAVERFSTLSHTNDLKQRDARETYKRCANSDREPFQWMKVVDVSPRKGEMWCKDSTDRNEINVDSKLESRYHKKEKSALAVKDKDHSGGYLFRSTGDSTVNPEILQPSLGPVLDSSEENMTDIDNEEPCVREHIKRSLWSKTKRRDIPAPKSTLQDQKLSGSEHHAARRRSFLAGYWQQAIRQSGDTSLDSFETLRTDTES</sequence>
<evidence type="ECO:0000313" key="3">
    <source>
        <dbReference type="Proteomes" id="UP000286415"/>
    </source>
</evidence>
<feature type="region of interest" description="Disordered" evidence="1">
    <location>
        <begin position="217"/>
        <end position="264"/>
    </location>
</feature>
<protein>
    <submittedName>
        <fullName evidence="2">Uncharacterized protein</fullName>
    </submittedName>
</protein>
<feature type="compositionally biased region" description="Polar residues" evidence="1">
    <location>
        <begin position="233"/>
        <end position="250"/>
    </location>
</feature>
<feature type="region of interest" description="Disordered" evidence="1">
    <location>
        <begin position="1464"/>
        <end position="1490"/>
    </location>
</feature>
<feature type="region of interest" description="Disordered" evidence="1">
    <location>
        <begin position="410"/>
        <end position="431"/>
    </location>
</feature>
<reference evidence="2 3" key="1">
    <citation type="journal article" date="2018" name="Biotechnol. Adv.">
        <title>Improved genomic resources and new bioinformatic workflow for the carcinogenic parasite Clonorchis sinensis: Biotechnological implications.</title>
        <authorList>
            <person name="Wang D."/>
            <person name="Korhonen P.K."/>
            <person name="Gasser R.B."/>
            <person name="Young N.D."/>
        </authorList>
    </citation>
    <scope>NUCLEOTIDE SEQUENCE [LARGE SCALE GENOMIC DNA]</scope>
    <source>
        <strain evidence="2">Cs-k2</strain>
    </source>
</reference>
<feature type="region of interest" description="Disordered" evidence="1">
    <location>
        <begin position="1132"/>
        <end position="1152"/>
    </location>
</feature>
<feature type="compositionally biased region" description="Basic residues" evidence="1">
    <location>
        <begin position="410"/>
        <end position="429"/>
    </location>
</feature>
<dbReference type="OrthoDB" id="6258786at2759"/>
<gene>
    <name evidence="2" type="ORF">CSKR_202612</name>
</gene>
<dbReference type="EMBL" id="NIRI02000056">
    <property type="protein sequence ID" value="KAG5442697.1"/>
    <property type="molecule type" value="Genomic_DNA"/>
</dbReference>
<name>A0A8T1M007_CLOSI</name>
<organism evidence="2 3">
    <name type="scientific">Clonorchis sinensis</name>
    <name type="common">Chinese liver fluke</name>
    <dbReference type="NCBI Taxonomy" id="79923"/>
    <lineage>
        <taxon>Eukaryota</taxon>
        <taxon>Metazoa</taxon>
        <taxon>Spiralia</taxon>
        <taxon>Lophotrochozoa</taxon>
        <taxon>Platyhelminthes</taxon>
        <taxon>Trematoda</taxon>
        <taxon>Digenea</taxon>
        <taxon>Opisthorchiida</taxon>
        <taxon>Opisthorchiata</taxon>
        <taxon>Opisthorchiidae</taxon>
        <taxon>Clonorchis</taxon>
    </lineage>
</organism>
<feature type="region of interest" description="Disordered" evidence="1">
    <location>
        <begin position="992"/>
        <end position="1011"/>
    </location>
</feature>
<keyword evidence="3" id="KW-1185">Reference proteome</keyword>
<dbReference type="Proteomes" id="UP000286415">
    <property type="component" value="Unassembled WGS sequence"/>
</dbReference>
<reference evidence="2 3" key="2">
    <citation type="journal article" date="2021" name="Genomics">
        <title>High-quality reference genome for Clonorchis sinensis.</title>
        <authorList>
            <person name="Young N.D."/>
            <person name="Stroehlein A.J."/>
            <person name="Kinkar L."/>
            <person name="Wang T."/>
            <person name="Sohn W.M."/>
            <person name="Chang B.C.H."/>
            <person name="Kaur P."/>
            <person name="Weisz D."/>
            <person name="Dudchenko O."/>
            <person name="Aiden E.L."/>
            <person name="Korhonen P.K."/>
            <person name="Gasser R.B."/>
        </authorList>
    </citation>
    <scope>NUCLEOTIDE SEQUENCE [LARGE SCALE GENOMIC DNA]</scope>
    <source>
        <strain evidence="2">Cs-k2</strain>
    </source>
</reference>
<feature type="compositionally biased region" description="Basic and acidic residues" evidence="1">
    <location>
        <begin position="251"/>
        <end position="261"/>
    </location>
</feature>
<accession>A0A8T1M007</accession>
<evidence type="ECO:0000256" key="1">
    <source>
        <dbReference type="SAM" id="MobiDB-lite"/>
    </source>
</evidence>
<proteinExistence type="predicted"/>
<comment type="caution">
    <text evidence="2">The sequence shown here is derived from an EMBL/GenBank/DDBJ whole genome shotgun (WGS) entry which is preliminary data.</text>
</comment>
<feature type="region of interest" description="Disordered" evidence="1">
    <location>
        <begin position="293"/>
        <end position="320"/>
    </location>
</feature>
<feature type="region of interest" description="Disordered" evidence="1">
    <location>
        <begin position="1244"/>
        <end position="1266"/>
    </location>
</feature>